<protein>
    <submittedName>
        <fullName evidence="3">Tyrosine-type recombinase/integrase</fullName>
    </submittedName>
</protein>
<proteinExistence type="predicted"/>
<dbReference type="EMBL" id="JAAOMA010000004">
    <property type="protein sequence ID" value="NHR04372.1"/>
    <property type="molecule type" value="Genomic_DNA"/>
</dbReference>
<evidence type="ECO:0000259" key="2">
    <source>
        <dbReference type="PROSITE" id="PS51898"/>
    </source>
</evidence>
<name>A0ABX0KXV5_9NEIS</name>
<feature type="domain" description="Tyr recombinase" evidence="2">
    <location>
        <begin position="1"/>
        <end position="104"/>
    </location>
</feature>
<dbReference type="Proteomes" id="UP001515641">
    <property type="component" value="Unassembled WGS sequence"/>
</dbReference>
<dbReference type="InterPro" id="IPR002104">
    <property type="entry name" value="Integrase_catalytic"/>
</dbReference>
<evidence type="ECO:0000313" key="3">
    <source>
        <dbReference type="EMBL" id="NHR04372.1"/>
    </source>
</evidence>
<dbReference type="PROSITE" id="PS51898">
    <property type="entry name" value="TYR_RECOMBINASE"/>
    <property type="match status" value="1"/>
</dbReference>
<accession>A0ABX0KXV5</accession>
<evidence type="ECO:0000256" key="1">
    <source>
        <dbReference type="ARBA" id="ARBA00023172"/>
    </source>
</evidence>
<organism evidence="3 4">
    <name type="scientific">Chromobacterium fluminis</name>
    <dbReference type="NCBI Taxonomy" id="3044269"/>
    <lineage>
        <taxon>Bacteria</taxon>
        <taxon>Pseudomonadati</taxon>
        <taxon>Pseudomonadota</taxon>
        <taxon>Betaproteobacteria</taxon>
        <taxon>Neisseriales</taxon>
        <taxon>Chromobacteriaceae</taxon>
        <taxon>Chromobacterium</taxon>
    </lineage>
</organism>
<dbReference type="RefSeq" id="WP_166450891.1">
    <property type="nucleotide sequence ID" value="NZ_JAAOMA010000004.1"/>
</dbReference>
<gene>
    <name evidence="3" type="ORF">HA052_04100</name>
</gene>
<keyword evidence="4" id="KW-1185">Reference proteome</keyword>
<sequence length="107" mass="12098">MPRTRLLLTHRGGGFELVRKRRTLPDGRQVDYWAADALEARFRELYRAAGIKTSSHAGRRSFASALLKNGVSLEQVAILLGHQDTEVTSAYIQVEKKQLRAMYELAL</sequence>
<reference evidence="3 4" key="1">
    <citation type="submission" date="2020-03" db="EMBL/GenBank/DDBJ databases">
        <title>Draft genome sequence of environmentally isolated cultures.</title>
        <authorList>
            <person name="Wilson H.S."/>
            <person name="De Leon M.E."/>
        </authorList>
    </citation>
    <scope>NUCLEOTIDE SEQUENCE [LARGE SCALE GENOMIC DNA]</scope>
    <source>
        <strain evidence="3 4">HSC-31F16</strain>
    </source>
</reference>
<comment type="caution">
    <text evidence="3">The sequence shown here is derived from an EMBL/GenBank/DDBJ whole genome shotgun (WGS) entry which is preliminary data.</text>
</comment>
<dbReference type="InterPro" id="IPR013762">
    <property type="entry name" value="Integrase-like_cat_sf"/>
</dbReference>
<evidence type="ECO:0000313" key="4">
    <source>
        <dbReference type="Proteomes" id="UP001515641"/>
    </source>
</evidence>
<dbReference type="Gene3D" id="1.10.443.10">
    <property type="entry name" value="Intergrase catalytic core"/>
    <property type="match status" value="1"/>
</dbReference>
<dbReference type="InterPro" id="IPR011010">
    <property type="entry name" value="DNA_brk_join_enz"/>
</dbReference>
<keyword evidence="1" id="KW-0233">DNA recombination</keyword>
<dbReference type="Pfam" id="PF00589">
    <property type="entry name" value="Phage_integrase"/>
    <property type="match status" value="1"/>
</dbReference>
<dbReference type="SUPFAM" id="SSF56349">
    <property type="entry name" value="DNA breaking-rejoining enzymes"/>
    <property type="match status" value="1"/>
</dbReference>